<keyword evidence="2" id="KW-1185">Reference proteome</keyword>
<evidence type="ECO:0000313" key="2">
    <source>
        <dbReference type="Proteomes" id="UP000218231"/>
    </source>
</evidence>
<dbReference type="EMBL" id="LIAE01010566">
    <property type="protein sequence ID" value="PAV58676.1"/>
    <property type="molecule type" value="Genomic_DNA"/>
</dbReference>
<gene>
    <name evidence="1" type="ORF">WR25_10058</name>
</gene>
<proteinExistence type="predicted"/>
<name>A0A2A2JA97_9BILA</name>
<comment type="caution">
    <text evidence="1">The sequence shown here is derived from an EMBL/GenBank/DDBJ whole genome shotgun (WGS) entry which is preliminary data.</text>
</comment>
<reference evidence="1 2" key="1">
    <citation type="journal article" date="2017" name="Curr. Biol.">
        <title>Genome architecture and evolution of a unichromosomal asexual nematode.</title>
        <authorList>
            <person name="Fradin H."/>
            <person name="Zegar C."/>
            <person name="Gutwein M."/>
            <person name="Lucas J."/>
            <person name="Kovtun M."/>
            <person name="Corcoran D."/>
            <person name="Baugh L.R."/>
            <person name="Kiontke K."/>
            <person name="Gunsalus K."/>
            <person name="Fitch D.H."/>
            <person name="Piano F."/>
        </authorList>
    </citation>
    <scope>NUCLEOTIDE SEQUENCE [LARGE SCALE GENOMIC DNA]</scope>
    <source>
        <strain evidence="1">PF1309</strain>
    </source>
</reference>
<dbReference type="AlphaFoldDB" id="A0A2A2JA97"/>
<evidence type="ECO:0000313" key="1">
    <source>
        <dbReference type="EMBL" id="PAV58676.1"/>
    </source>
</evidence>
<accession>A0A2A2JA97</accession>
<dbReference type="Proteomes" id="UP000218231">
    <property type="component" value="Unassembled WGS sequence"/>
</dbReference>
<protein>
    <submittedName>
        <fullName evidence="1">Uncharacterized protein</fullName>
    </submittedName>
</protein>
<organism evidence="1 2">
    <name type="scientific">Diploscapter pachys</name>
    <dbReference type="NCBI Taxonomy" id="2018661"/>
    <lineage>
        <taxon>Eukaryota</taxon>
        <taxon>Metazoa</taxon>
        <taxon>Ecdysozoa</taxon>
        <taxon>Nematoda</taxon>
        <taxon>Chromadorea</taxon>
        <taxon>Rhabditida</taxon>
        <taxon>Rhabditina</taxon>
        <taxon>Rhabditomorpha</taxon>
        <taxon>Rhabditoidea</taxon>
        <taxon>Rhabditidae</taxon>
        <taxon>Diploscapter</taxon>
    </lineage>
</organism>
<sequence>MTDSGDVFCRGAIFQRECRFSDHFTCILQMEFRFFEFRSSFPLTAPIMCTPNILSVCLSASTFTNPSWSLFVFAREFAANGNLPILYSTP</sequence>